<dbReference type="InterPro" id="IPR006094">
    <property type="entry name" value="Oxid_FAD_bind_N"/>
</dbReference>
<keyword evidence="8" id="KW-0408">Iron</keyword>
<evidence type="ECO:0000256" key="4">
    <source>
        <dbReference type="ARBA" id="ARBA00022723"/>
    </source>
</evidence>
<sequence length="948" mass="100143">MTATAAPAGRSAEASAGTELAERLRTALGDSSCRVTGRSLDLLARAHDASHYLLHPQAVAVPQDTVQVADVLRACSALGVPLTFRGGGTSLSGQALSDSVLVDARTGFQRLEVLDDGARLRVQPGVTVRSVNGHLARHRRRLGPDPASEGACTVGGVIANNSSGMQCGTELNTYRTLESMVFALPSGTVLDSADPAAGARLAAAEPELHAGLLALRDRIRGNSESVATLRRLFAIKNTMGYGMNAFLDHDDPVEILVRLLVGSEGTLGFVGSAVFRTVPVLPHAATGLLVFDGLQAASEAVPQVSAAGVATAELLDAASLRVARLDPACPQQIRRLDTDVLAAGGYAALLVELQASGPDELADRQDAARRDLSGLRLAAATELTSDAAERASLWHTRKGLYSAVAGARPSGTSALLEDVAVPVDRLGALSRGLTELFDGHGYDSSVIFGHARDGNLHFLLNERFDEPASMARYEAFTTEMVDLVLGLGGTLKAEHGTGRIMAPFVERQYGAELAEAMRQVKHLVDPQGLLNPGSVLTDDPRGYLQDLKTTPTVEPEVDRCVECGFCEPVCPSRALTTTPRQRIVLRREMAAARERGDTDLVAELERDYDYDGVQTCAVDGMCQTACPVLINTGDLVRRLRADAATPTSRRLWKAAAGHWSAVSRAGSLGLTAADKLPPAVPVTITKVGRRFAGHDTVPLYDPGLPPGGRRRRELDEAAAQAVLFDACVGSMFGGGVGDALRTLCERAGVALRTPERPNGLCCGTPWKSKGQLDGQHRMSALVRNALRTATDDGRLPVVVDASSCAQGLGQLVTGAGYRVVDALDFVADEVAPRLTVTRRVPAVVVHPTCSTTELGSTAALVRLAQLVSDDVTVPVDWGCCAFAGDRGMLHPELTASATGPEAAEVARLAARGVRTEYVSANRTCEIGMERATGQPYRHVLEVLEEATR</sequence>
<dbReference type="InterPro" id="IPR017896">
    <property type="entry name" value="4Fe4S_Fe-S-bd"/>
</dbReference>
<evidence type="ECO:0000256" key="5">
    <source>
        <dbReference type="ARBA" id="ARBA00022827"/>
    </source>
</evidence>
<dbReference type="InterPro" id="IPR017900">
    <property type="entry name" value="4Fe4S_Fe_S_CS"/>
</dbReference>
<evidence type="ECO:0000256" key="6">
    <source>
        <dbReference type="ARBA" id="ARBA00022946"/>
    </source>
</evidence>
<evidence type="ECO:0000259" key="11">
    <source>
        <dbReference type="PROSITE" id="PS51379"/>
    </source>
</evidence>
<dbReference type="InterPro" id="IPR016167">
    <property type="entry name" value="FAD-bd_PCMH_sub1"/>
</dbReference>
<evidence type="ECO:0000256" key="10">
    <source>
        <dbReference type="ARBA" id="ARBA00038897"/>
    </source>
</evidence>
<evidence type="ECO:0000313" key="13">
    <source>
        <dbReference type="EMBL" id="GGL98955.1"/>
    </source>
</evidence>
<keyword evidence="6" id="KW-0809">Transit peptide</keyword>
<dbReference type="InterPro" id="IPR036318">
    <property type="entry name" value="FAD-bd_PCMH-like_sf"/>
</dbReference>
<dbReference type="GO" id="GO:0051536">
    <property type="term" value="F:iron-sulfur cluster binding"/>
    <property type="evidence" value="ECO:0007669"/>
    <property type="project" value="UniProtKB-KW"/>
</dbReference>
<dbReference type="PROSITE" id="PS51387">
    <property type="entry name" value="FAD_PCMH"/>
    <property type="match status" value="1"/>
</dbReference>
<dbReference type="InterPro" id="IPR004017">
    <property type="entry name" value="Cys_rich_dom"/>
</dbReference>
<dbReference type="InterPro" id="IPR016166">
    <property type="entry name" value="FAD-bd_PCMH"/>
</dbReference>
<dbReference type="InterPro" id="IPR016171">
    <property type="entry name" value="Vanillyl_alc_oxidase_C-sub2"/>
</dbReference>
<keyword evidence="7" id="KW-0560">Oxidoreductase</keyword>
<dbReference type="InterPro" id="IPR004113">
    <property type="entry name" value="FAD-bd_oxidored_4_C"/>
</dbReference>
<dbReference type="Gene3D" id="3.30.70.2740">
    <property type="match status" value="1"/>
</dbReference>
<dbReference type="InterPro" id="IPR016164">
    <property type="entry name" value="FAD-linked_Oxase-like_C"/>
</dbReference>
<name>A0A917WET7_9ACTN</name>
<protein>
    <recommendedName>
        <fullName evidence="10">D-lactate dehydrogenase (cytochrome)</fullName>
        <ecNumber evidence="10">1.1.2.4</ecNumber>
    </recommendedName>
</protein>
<dbReference type="AlphaFoldDB" id="A0A917WET7"/>
<dbReference type="Gene3D" id="1.10.1060.10">
    <property type="entry name" value="Alpha-helical ferredoxin"/>
    <property type="match status" value="1"/>
</dbReference>
<evidence type="ECO:0000256" key="7">
    <source>
        <dbReference type="ARBA" id="ARBA00023002"/>
    </source>
</evidence>
<accession>A0A917WET7</accession>
<keyword evidence="3" id="KW-0285">Flavoprotein</keyword>
<gene>
    <name evidence="13" type="ORF">GCM10011594_18630</name>
</gene>
<dbReference type="Gene3D" id="3.30.465.10">
    <property type="match status" value="1"/>
</dbReference>
<keyword evidence="14" id="KW-1185">Reference proteome</keyword>
<dbReference type="SUPFAM" id="SSF46548">
    <property type="entry name" value="alpha-helical ferredoxin"/>
    <property type="match status" value="1"/>
</dbReference>
<evidence type="ECO:0000256" key="1">
    <source>
        <dbReference type="ARBA" id="ARBA00001974"/>
    </source>
</evidence>
<dbReference type="Gene3D" id="1.10.45.10">
    <property type="entry name" value="Vanillyl-alcohol Oxidase, Chain A, domain 4"/>
    <property type="match status" value="1"/>
</dbReference>
<organism evidence="13 14">
    <name type="scientific">Nakamurella endophytica</name>
    <dbReference type="NCBI Taxonomy" id="1748367"/>
    <lineage>
        <taxon>Bacteria</taxon>
        <taxon>Bacillati</taxon>
        <taxon>Actinomycetota</taxon>
        <taxon>Actinomycetes</taxon>
        <taxon>Nakamurellales</taxon>
        <taxon>Nakamurellaceae</taxon>
        <taxon>Nakamurella</taxon>
    </lineage>
</organism>
<dbReference type="SUPFAM" id="SSF55103">
    <property type="entry name" value="FAD-linked oxidases, C-terminal domain"/>
    <property type="match status" value="1"/>
</dbReference>
<keyword evidence="4" id="KW-0479">Metal-binding</keyword>
<dbReference type="PANTHER" id="PTHR11748">
    <property type="entry name" value="D-LACTATE DEHYDROGENASE"/>
    <property type="match status" value="1"/>
</dbReference>
<dbReference type="Proteomes" id="UP000655208">
    <property type="component" value="Unassembled WGS sequence"/>
</dbReference>
<evidence type="ECO:0000313" key="14">
    <source>
        <dbReference type="Proteomes" id="UP000655208"/>
    </source>
</evidence>
<feature type="domain" description="4Fe-4S ferredoxin-type" evidence="11">
    <location>
        <begin position="549"/>
        <end position="580"/>
    </location>
</feature>
<evidence type="ECO:0000256" key="9">
    <source>
        <dbReference type="ARBA" id="ARBA00023014"/>
    </source>
</evidence>
<dbReference type="EMBL" id="BMNA01000003">
    <property type="protein sequence ID" value="GGL98955.1"/>
    <property type="molecule type" value="Genomic_DNA"/>
</dbReference>
<dbReference type="GO" id="GO:0071949">
    <property type="term" value="F:FAD binding"/>
    <property type="evidence" value="ECO:0007669"/>
    <property type="project" value="InterPro"/>
</dbReference>
<evidence type="ECO:0000256" key="3">
    <source>
        <dbReference type="ARBA" id="ARBA00022630"/>
    </source>
</evidence>
<comment type="similarity">
    <text evidence="2">Belongs to the FAD-binding oxidoreductase/transferase type 4 family.</text>
</comment>
<dbReference type="Pfam" id="PF13183">
    <property type="entry name" value="Fer4_8"/>
    <property type="match status" value="1"/>
</dbReference>
<dbReference type="Gene3D" id="3.30.43.10">
    <property type="entry name" value="Uridine Diphospho-n-acetylenolpyruvylglucosamine Reductase, domain 2"/>
    <property type="match status" value="1"/>
</dbReference>
<dbReference type="InterPro" id="IPR016169">
    <property type="entry name" value="FAD-bd_PCMH_sub2"/>
</dbReference>
<reference evidence="13" key="1">
    <citation type="journal article" date="2014" name="Int. J. Syst. Evol. Microbiol.">
        <title>Complete genome sequence of Corynebacterium casei LMG S-19264T (=DSM 44701T), isolated from a smear-ripened cheese.</title>
        <authorList>
            <consortium name="US DOE Joint Genome Institute (JGI-PGF)"/>
            <person name="Walter F."/>
            <person name="Albersmeier A."/>
            <person name="Kalinowski J."/>
            <person name="Ruckert C."/>
        </authorList>
    </citation>
    <scope>NUCLEOTIDE SEQUENCE</scope>
    <source>
        <strain evidence="13">CGMCC 4.7308</strain>
    </source>
</reference>
<dbReference type="GO" id="GO:0046872">
    <property type="term" value="F:metal ion binding"/>
    <property type="evidence" value="ECO:0007669"/>
    <property type="project" value="UniProtKB-KW"/>
</dbReference>
<dbReference type="InterPro" id="IPR009051">
    <property type="entry name" value="Helical_ferredxn"/>
</dbReference>
<evidence type="ECO:0000256" key="2">
    <source>
        <dbReference type="ARBA" id="ARBA00008000"/>
    </source>
</evidence>
<dbReference type="GO" id="GO:1903457">
    <property type="term" value="P:lactate catabolic process"/>
    <property type="evidence" value="ECO:0007669"/>
    <property type="project" value="TreeGrafter"/>
</dbReference>
<dbReference type="PROSITE" id="PS51379">
    <property type="entry name" value="4FE4S_FER_2"/>
    <property type="match status" value="1"/>
</dbReference>
<dbReference type="PANTHER" id="PTHR11748:SF111">
    <property type="entry name" value="D-LACTATE DEHYDROGENASE, MITOCHONDRIAL-RELATED"/>
    <property type="match status" value="1"/>
</dbReference>
<reference evidence="13" key="2">
    <citation type="submission" date="2020-09" db="EMBL/GenBank/DDBJ databases">
        <authorList>
            <person name="Sun Q."/>
            <person name="Zhou Y."/>
        </authorList>
    </citation>
    <scope>NUCLEOTIDE SEQUENCE</scope>
    <source>
        <strain evidence="13">CGMCC 4.7308</strain>
    </source>
</reference>
<keyword evidence="9" id="KW-0411">Iron-sulfur</keyword>
<dbReference type="Pfam" id="PF02913">
    <property type="entry name" value="FAD-oxidase_C"/>
    <property type="match status" value="1"/>
</dbReference>
<dbReference type="PROSITE" id="PS00198">
    <property type="entry name" value="4FE4S_FER_1"/>
    <property type="match status" value="1"/>
</dbReference>
<comment type="cofactor">
    <cofactor evidence="1">
        <name>FAD</name>
        <dbReference type="ChEBI" id="CHEBI:57692"/>
    </cofactor>
</comment>
<evidence type="ECO:0000259" key="12">
    <source>
        <dbReference type="PROSITE" id="PS51387"/>
    </source>
</evidence>
<dbReference type="GO" id="GO:0008720">
    <property type="term" value="F:D-lactate dehydrogenase (NAD+) activity"/>
    <property type="evidence" value="ECO:0007669"/>
    <property type="project" value="TreeGrafter"/>
</dbReference>
<dbReference type="Pfam" id="PF02754">
    <property type="entry name" value="CCG"/>
    <property type="match status" value="1"/>
</dbReference>
<proteinExistence type="inferred from homology"/>
<evidence type="ECO:0000256" key="8">
    <source>
        <dbReference type="ARBA" id="ARBA00023004"/>
    </source>
</evidence>
<dbReference type="Pfam" id="PF01565">
    <property type="entry name" value="FAD_binding_4"/>
    <property type="match status" value="1"/>
</dbReference>
<dbReference type="EC" id="1.1.2.4" evidence="10"/>
<dbReference type="GO" id="GO:0004458">
    <property type="term" value="F:D-lactate dehydrogenase (cytochrome) activity"/>
    <property type="evidence" value="ECO:0007669"/>
    <property type="project" value="UniProtKB-EC"/>
</dbReference>
<dbReference type="SUPFAM" id="SSF56176">
    <property type="entry name" value="FAD-binding/transporter-associated domain-like"/>
    <property type="match status" value="1"/>
</dbReference>
<comment type="caution">
    <text evidence="13">The sequence shown here is derived from an EMBL/GenBank/DDBJ whole genome shotgun (WGS) entry which is preliminary data.</text>
</comment>
<keyword evidence="5" id="KW-0274">FAD</keyword>
<feature type="domain" description="FAD-binding PCMH-type" evidence="12">
    <location>
        <begin position="52"/>
        <end position="280"/>
    </location>
</feature>